<organism evidence="2 3">
    <name type="scientific">Xenopus laevis</name>
    <name type="common">African clawed frog</name>
    <dbReference type="NCBI Taxonomy" id="8355"/>
    <lineage>
        <taxon>Eukaryota</taxon>
        <taxon>Metazoa</taxon>
        <taxon>Chordata</taxon>
        <taxon>Craniata</taxon>
        <taxon>Vertebrata</taxon>
        <taxon>Euteleostomi</taxon>
        <taxon>Amphibia</taxon>
        <taxon>Batrachia</taxon>
        <taxon>Anura</taxon>
        <taxon>Pipoidea</taxon>
        <taxon>Pipidae</taxon>
        <taxon>Xenopodinae</taxon>
        <taxon>Xenopus</taxon>
        <taxon>Xenopus</taxon>
    </lineage>
</organism>
<gene>
    <name evidence="2" type="ORF">XELAEV_18013917mg</name>
</gene>
<reference evidence="3" key="1">
    <citation type="journal article" date="2016" name="Nature">
        <title>Genome evolution in the allotetraploid frog Xenopus laevis.</title>
        <authorList>
            <person name="Session A.M."/>
            <person name="Uno Y."/>
            <person name="Kwon T."/>
            <person name="Chapman J.A."/>
            <person name="Toyoda A."/>
            <person name="Takahashi S."/>
            <person name="Fukui A."/>
            <person name="Hikosaka A."/>
            <person name="Suzuki A."/>
            <person name="Kondo M."/>
            <person name="van Heeringen S.J."/>
            <person name="Quigley I."/>
            <person name="Heinz S."/>
            <person name="Ogino H."/>
            <person name="Ochi H."/>
            <person name="Hellsten U."/>
            <person name="Lyons J.B."/>
            <person name="Simakov O."/>
            <person name="Putnam N."/>
            <person name="Stites J."/>
            <person name="Kuroki Y."/>
            <person name="Tanaka T."/>
            <person name="Michiue T."/>
            <person name="Watanabe M."/>
            <person name="Bogdanovic O."/>
            <person name="Lister R."/>
            <person name="Georgiou G."/>
            <person name="Paranjpe S.S."/>
            <person name="van Kruijsbergen I."/>
            <person name="Shu S."/>
            <person name="Carlson J."/>
            <person name="Kinoshita T."/>
            <person name="Ohta Y."/>
            <person name="Mawaribuchi S."/>
            <person name="Jenkins J."/>
            <person name="Grimwood J."/>
            <person name="Schmutz J."/>
            <person name="Mitros T."/>
            <person name="Mozaffari S.V."/>
            <person name="Suzuki Y."/>
            <person name="Haramoto Y."/>
            <person name="Yamamoto T.S."/>
            <person name="Takagi C."/>
            <person name="Heald R."/>
            <person name="Miller K."/>
            <person name="Haudenschild C."/>
            <person name="Kitzman J."/>
            <person name="Nakayama T."/>
            <person name="Izutsu Y."/>
            <person name="Robert J."/>
            <person name="Fortriede J."/>
            <person name="Burns K."/>
            <person name="Lotay V."/>
            <person name="Karimi K."/>
            <person name="Yasuoka Y."/>
            <person name="Dichmann D.S."/>
            <person name="Flajnik M.F."/>
            <person name="Houston D.W."/>
            <person name="Shendure J."/>
            <person name="DuPasquier L."/>
            <person name="Vize P.D."/>
            <person name="Zorn A.M."/>
            <person name="Ito M."/>
            <person name="Marcotte E.M."/>
            <person name="Wallingford J.B."/>
            <person name="Ito Y."/>
            <person name="Asashima M."/>
            <person name="Ueno N."/>
            <person name="Matsuda Y."/>
            <person name="Veenstra G.J."/>
            <person name="Fujiyama A."/>
            <person name="Harland R.M."/>
            <person name="Taira M."/>
            <person name="Rokhsar D.S."/>
        </authorList>
    </citation>
    <scope>NUCLEOTIDE SEQUENCE [LARGE SCALE GENOMIC DNA]</scope>
    <source>
        <strain evidence="3">J</strain>
    </source>
</reference>
<dbReference type="Proteomes" id="UP000694892">
    <property type="component" value="Chromosome 2L"/>
</dbReference>
<accession>A0A974HZH2</accession>
<evidence type="ECO:0000313" key="2">
    <source>
        <dbReference type="EMBL" id="OCT96242.1"/>
    </source>
</evidence>
<evidence type="ECO:0000256" key="1">
    <source>
        <dbReference type="SAM" id="MobiDB-lite"/>
    </source>
</evidence>
<sequence length="95" mass="10932">MFTGLSSPDRYRKPFSHSHNPFQSKIQSRGSTTTLLAVPPTAPTMCPPRENRSVWVYMVYQEWRSHDHLAPYVTVSVQKRMFSYCCYVAILVGGF</sequence>
<protein>
    <submittedName>
        <fullName evidence="2">Uncharacterized protein</fullName>
    </submittedName>
</protein>
<feature type="region of interest" description="Disordered" evidence="1">
    <location>
        <begin position="1"/>
        <end position="30"/>
    </location>
</feature>
<feature type="compositionally biased region" description="Polar residues" evidence="1">
    <location>
        <begin position="17"/>
        <end position="30"/>
    </location>
</feature>
<dbReference type="EMBL" id="CM004468">
    <property type="protein sequence ID" value="OCT96242.1"/>
    <property type="molecule type" value="Genomic_DNA"/>
</dbReference>
<proteinExistence type="predicted"/>
<evidence type="ECO:0000313" key="3">
    <source>
        <dbReference type="Proteomes" id="UP000694892"/>
    </source>
</evidence>
<dbReference type="AlphaFoldDB" id="A0A974HZH2"/>
<name>A0A974HZH2_XENLA</name>